<evidence type="ECO:0000256" key="1">
    <source>
        <dbReference type="ARBA" id="ARBA00022448"/>
    </source>
</evidence>
<feature type="domain" description="Organic solvent tolerance-like N-terminal" evidence="6">
    <location>
        <begin position="35"/>
        <end position="146"/>
    </location>
</feature>
<dbReference type="Pfam" id="PF03968">
    <property type="entry name" value="LptD_N"/>
    <property type="match status" value="1"/>
</dbReference>
<dbReference type="Gene3D" id="2.60.450.10">
    <property type="entry name" value="Lipopolysaccharide (LPS) transport protein A like domain"/>
    <property type="match status" value="1"/>
</dbReference>
<feature type="chain" id="PRO_5011776311" evidence="5">
    <location>
        <begin position="30"/>
        <end position="178"/>
    </location>
</feature>
<reference evidence="7 8" key="1">
    <citation type="submission" date="2016-10" db="EMBL/GenBank/DDBJ databases">
        <authorList>
            <person name="de Groot N.N."/>
        </authorList>
    </citation>
    <scope>NUCLEOTIDE SEQUENCE [LARGE SCALE GENOMIC DNA]</scope>
    <source>
        <strain evidence="7 8">DSM 12130</strain>
    </source>
</reference>
<keyword evidence="3" id="KW-0574">Periplasm</keyword>
<name>A0A1H0TTI0_9BACT</name>
<protein>
    <submittedName>
        <fullName evidence="7">Lipopolysaccharide export system protein LptA</fullName>
    </submittedName>
</protein>
<dbReference type="GO" id="GO:0030288">
    <property type="term" value="C:outer membrane-bounded periplasmic space"/>
    <property type="evidence" value="ECO:0007669"/>
    <property type="project" value="TreeGrafter"/>
</dbReference>
<dbReference type="OrthoDB" id="9782597at2"/>
<dbReference type="GO" id="GO:0015920">
    <property type="term" value="P:lipopolysaccharide transport"/>
    <property type="evidence" value="ECO:0007669"/>
    <property type="project" value="InterPro"/>
</dbReference>
<dbReference type="EMBL" id="FNJI01000026">
    <property type="protein sequence ID" value="SDP57347.1"/>
    <property type="molecule type" value="Genomic_DNA"/>
</dbReference>
<dbReference type="AlphaFoldDB" id="A0A1H0TTI0"/>
<dbReference type="InterPro" id="IPR052037">
    <property type="entry name" value="LPS_export_LptA"/>
</dbReference>
<keyword evidence="2 5" id="KW-0732">Signal</keyword>
<sequence>MIFCCQHSLFRRLCALFSLLIFMVSPCFADNAPIQVEADHMTSTEKTNSVTFTGDVDAKQADVRIRSDKMVVHYRENKTKQSSSKEVEKLVCTGNVELTRAEWLGTSKKMIYLAKERQVILTGNAKAWQGQNMVSGEKIIYYLDEGRSEVIGGPRVTGAEQQDKDKKGSRVNMTILQN</sequence>
<dbReference type="PANTHER" id="PTHR36504:SF1">
    <property type="entry name" value="LIPOPOLYSACCHARIDE EXPORT SYSTEM PROTEIN LPTA"/>
    <property type="match status" value="1"/>
</dbReference>
<dbReference type="GO" id="GO:0017089">
    <property type="term" value="F:glycolipid transfer activity"/>
    <property type="evidence" value="ECO:0007669"/>
    <property type="project" value="TreeGrafter"/>
</dbReference>
<gene>
    <name evidence="7" type="ORF">SAMN05660330_03240</name>
</gene>
<feature type="region of interest" description="Disordered" evidence="4">
    <location>
        <begin position="153"/>
        <end position="178"/>
    </location>
</feature>
<keyword evidence="1" id="KW-0813">Transport</keyword>
<dbReference type="STRING" id="91360.SAMN05660330_03240"/>
<evidence type="ECO:0000313" key="8">
    <source>
        <dbReference type="Proteomes" id="UP000199073"/>
    </source>
</evidence>
<dbReference type="InterPro" id="IPR014340">
    <property type="entry name" value="LptA"/>
</dbReference>
<dbReference type="NCBIfam" id="TIGR03002">
    <property type="entry name" value="outer_YhbN_LptA"/>
    <property type="match status" value="1"/>
</dbReference>
<proteinExistence type="predicted"/>
<evidence type="ECO:0000256" key="5">
    <source>
        <dbReference type="SAM" id="SignalP"/>
    </source>
</evidence>
<dbReference type="Proteomes" id="UP000199073">
    <property type="component" value="Unassembled WGS sequence"/>
</dbReference>
<organism evidence="7 8">
    <name type="scientific">Desulforhopalus singaporensis</name>
    <dbReference type="NCBI Taxonomy" id="91360"/>
    <lineage>
        <taxon>Bacteria</taxon>
        <taxon>Pseudomonadati</taxon>
        <taxon>Thermodesulfobacteriota</taxon>
        <taxon>Desulfobulbia</taxon>
        <taxon>Desulfobulbales</taxon>
        <taxon>Desulfocapsaceae</taxon>
        <taxon>Desulforhopalus</taxon>
    </lineage>
</organism>
<evidence type="ECO:0000256" key="4">
    <source>
        <dbReference type="SAM" id="MobiDB-lite"/>
    </source>
</evidence>
<dbReference type="GO" id="GO:0009279">
    <property type="term" value="C:cell outer membrane"/>
    <property type="evidence" value="ECO:0007669"/>
    <property type="project" value="TreeGrafter"/>
</dbReference>
<dbReference type="InterPro" id="IPR005653">
    <property type="entry name" value="OstA-like_N"/>
</dbReference>
<keyword evidence="8" id="KW-1185">Reference proteome</keyword>
<dbReference type="GO" id="GO:0001530">
    <property type="term" value="F:lipopolysaccharide binding"/>
    <property type="evidence" value="ECO:0007669"/>
    <property type="project" value="InterPro"/>
</dbReference>
<accession>A0A1H0TTI0</accession>
<evidence type="ECO:0000256" key="3">
    <source>
        <dbReference type="ARBA" id="ARBA00022764"/>
    </source>
</evidence>
<feature type="signal peptide" evidence="5">
    <location>
        <begin position="1"/>
        <end position="29"/>
    </location>
</feature>
<evidence type="ECO:0000256" key="2">
    <source>
        <dbReference type="ARBA" id="ARBA00022729"/>
    </source>
</evidence>
<evidence type="ECO:0000259" key="6">
    <source>
        <dbReference type="Pfam" id="PF03968"/>
    </source>
</evidence>
<evidence type="ECO:0000313" key="7">
    <source>
        <dbReference type="EMBL" id="SDP57347.1"/>
    </source>
</evidence>
<dbReference type="PANTHER" id="PTHR36504">
    <property type="entry name" value="LIPOPOLYSACCHARIDE EXPORT SYSTEM PROTEIN LPTA"/>
    <property type="match status" value="1"/>
</dbReference>